<dbReference type="InterPro" id="IPR015889">
    <property type="entry name" value="Intradiol_dOase_core"/>
</dbReference>
<dbReference type="Gene3D" id="2.60.130.10">
    <property type="entry name" value="Aromatic compound dioxygenase"/>
    <property type="match status" value="1"/>
</dbReference>
<dbReference type="Pfam" id="PF00775">
    <property type="entry name" value="Dioxygenase_C"/>
    <property type="match status" value="1"/>
</dbReference>
<keyword evidence="10" id="KW-1185">Reference proteome</keyword>
<accession>A0AAV5AGT0</accession>
<reference evidence="9" key="1">
    <citation type="submission" date="2021-10" db="EMBL/GenBank/DDBJ databases">
        <title>De novo Genome Assembly of Clathrus columnatus (Basidiomycota, Fungi) Using Illumina and Nanopore Sequence Data.</title>
        <authorList>
            <person name="Ogiso-Tanaka E."/>
            <person name="Itagaki H."/>
            <person name="Hosoya T."/>
            <person name="Hosaka K."/>
        </authorList>
    </citation>
    <scope>NUCLEOTIDE SEQUENCE</scope>
    <source>
        <strain evidence="9">MO-923</strain>
    </source>
</reference>
<keyword evidence="3" id="KW-0479">Metal-binding</keyword>
<dbReference type="GO" id="GO:0009712">
    <property type="term" value="P:catechol-containing compound metabolic process"/>
    <property type="evidence" value="ECO:0007669"/>
    <property type="project" value="InterPro"/>
</dbReference>
<dbReference type="EMBL" id="BPWL01000009">
    <property type="protein sequence ID" value="GJJ13846.1"/>
    <property type="molecule type" value="Genomic_DNA"/>
</dbReference>
<dbReference type="GO" id="GO:0018576">
    <property type="term" value="F:catechol 1,2-dioxygenase activity"/>
    <property type="evidence" value="ECO:0007669"/>
    <property type="project" value="InterPro"/>
</dbReference>
<feature type="domain" description="Intradiol ring-cleavage dioxygenases" evidence="7">
    <location>
        <begin position="136"/>
        <end position="305"/>
    </location>
</feature>
<dbReference type="SUPFAM" id="SSF49482">
    <property type="entry name" value="Aromatic compound dioxygenase"/>
    <property type="match status" value="1"/>
</dbReference>
<protein>
    <recommendedName>
        <fullName evidence="11">Aromatic compound dioxygenase</fullName>
    </recommendedName>
</protein>
<dbReference type="GO" id="GO:0008199">
    <property type="term" value="F:ferric iron binding"/>
    <property type="evidence" value="ECO:0007669"/>
    <property type="project" value="InterPro"/>
</dbReference>
<evidence type="ECO:0000256" key="3">
    <source>
        <dbReference type="ARBA" id="ARBA00022723"/>
    </source>
</evidence>
<evidence type="ECO:0000256" key="5">
    <source>
        <dbReference type="ARBA" id="ARBA00023002"/>
    </source>
</evidence>
<keyword evidence="5" id="KW-0560">Oxidoreductase</keyword>
<evidence type="ECO:0000256" key="4">
    <source>
        <dbReference type="ARBA" id="ARBA00022964"/>
    </source>
</evidence>
<dbReference type="InterPro" id="IPR007535">
    <property type="entry name" value="Catechol_dOase_N"/>
</dbReference>
<evidence type="ECO:0000259" key="7">
    <source>
        <dbReference type="Pfam" id="PF00775"/>
    </source>
</evidence>
<feature type="domain" description="Catechol dioxygenase N-terminal" evidence="8">
    <location>
        <begin position="57"/>
        <end position="130"/>
    </location>
</feature>
<dbReference type="PANTHER" id="PTHR33711:SF7">
    <property type="entry name" value="INTRADIOL RING-CLEAVAGE DIOXYGENASES DOMAIN-CONTAINING PROTEIN-RELATED"/>
    <property type="match status" value="1"/>
</dbReference>
<proteinExistence type="inferred from homology"/>
<evidence type="ECO:0000259" key="8">
    <source>
        <dbReference type="Pfam" id="PF04444"/>
    </source>
</evidence>
<evidence type="ECO:0000256" key="6">
    <source>
        <dbReference type="ARBA" id="ARBA00023004"/>
    </source>
</evidence>
<comment type="caution">
    <text evidence="9">The sequence shown here is derived from an EMBL/GenBank/DDBJ whole genome shotgun (WGS) entry which is preliminary data.</text>
</comment>
<name>A0AAV5AGT0_9AGAM</name>
<dbReference type="AlphaFoldDB" id="A0AAV5AGT0"/>
<gene>
    <name evidence="9" type="ORF">Clacol_008103</name>
</gene>
<dbReference type="InterPro" id="IPR000627">
    <property type="entry name" value="Intradiol_dOase_C"/>
</dbReference>
<dbReference type="Proteomes" id="UP001050691">
    <property type="component" value="Unassembled WGS sequence"/>
</dbReference>
<sequence length="342" mass="38295">MASEAQMKNPLFVGKAIRAQLEHEIPQDLPLERDFREGTDYTITDHVLDLHERLTPDVRTKEVFRSLITHLHAFARETNLTHAEWANAIQLLTRAGKESTPNKNEFVLLSDCMGLSALVDELEHPKPPGCTDSCEEGPFFTTDAPEVPSGSDISGPNTIGERMFFQATIKNTKGEGIPGAKADVWQADGEGMYDVQYPNRNDGVADDRATIIAESNGQFCYRGRLPVAYPIPNDGPIGDVLRALGRHPHRSSHLHFLITAPGYDSLTTAVYPSHSPFLGTDPVFATKKSLICDLEEVKDEAEWRKMGFKEGDVPNRRVWVWKFNFVLPSVEEVENLKKQRRS</sequence>
<evidence type="ECO:0008006" key="11">
    <source>
        <dbReference type="Google" id="ProtNLM"/>
    </source>
</evidence>
<keyword evidence="6" id="KW-0408">Iron</keyword>
<evidence type="ECO:0000313" key="9">
    <source>
        <dbReference type="EMBL" id="GJJ13846.1"/>
    </source>
</evidence>
<dbReference type="Pfam" id="PF04444">
    <property type="entry name" value="Dioxygenase_N"/>
    <property type="match status" value="1"/>
</dbReference>
<evidence type="ECO:0000256" key="2">
    <source>
        <dbReference type="ARBA" id="ARBA00007825"/>
    </source>
</evidence>
<dbReference type="PANTHER" id="PTHR33711">
    <property type="entry name" value="DIOXYGENASE, PUTATIVE (AFU_ORTHOLOGUE AFUA_2G02910)-RELATED"/>
    <property type="match status" value="1"/>
</dbReference>
<dbReference type="InterPro" id="IPR050770">
    <property type="entry name" value="Intradiol_RC_Dioxygenase"/>
</dbReference>
<comment type="cofactor">
    <cofactor evidence="1">
        <name>Fe(3+)</name>
        <dbReference type="ChEBI" id="CHEBI:29034"/>
    </cofactor>
</comment>
<evidence type="ECO:0000313" key="10">
    <source>
        <dbReference type="Proteomes" id="UP001050691"/>
    </source>
</evidence>
<comment type="similarity">
    <text evidence="2">Belongs to the intradiol ring-cleavage dioxygenase family.</text>
</comment>
<evidence type="ECO:0000256" key="1">
    <source>
        <dbReference type="ARBA" id="ARBA00001965"/>
    </source>
</evidence>
<organism evidence="9 10">
    <name type="scientific">Clathrus columnatus</name>
    <dbReference type="NCBI Taxonomy" id="1419009"/>
    <lineage>
        <taxon>Eukaryota</taxon>
        <taxon>Fungi</taxon>
        <taxon>Dikarya</taxon>
        <taxon>Basidiomycota</taxon>
        <taxon>Agaricomycotina</taxon>
        <taxon>Agaricomycetes</taxon>
        <taxon>Phallomycetidae</taxon>
        <taxon>Phallales</taxon>
        <taxon>Clathraceae</taxon>
        <taxon>Clathrus</taxon>
    </lineage>
</organism>
<keyword evidence="4" id="KW-0223">Dioxygenase</keyword>